<reference evidence="3 4" key="1">
    <citation type="submission" date="2020-08" db="EMBL/GenBank/DDBJ databases">
        <title>The genome sequence of Novosphingobium flavum 4Y4.</title>
        <authorList>
            <person name="Liu Y."/>
        </authorList>
    </citation>
    <scope>NUCLEOTIDE SEQUENCE [LARGE SCALE GENOMIC DNA]</scope>
    <source>
        <strain evidence="3 4">4Y4</strain>
    </source>
</reference>
<keyword evidence="4" id="KW-1185">Reference proteome</keyword>
<gene>
    <name evidence="3" type="ORF">H7F49_18860</name>
</gene>
<comment type="caution">
    <text evidence="3">The sequence shown here is derived from an EMBL/GenBank/DDBJ whole genome shotgun (WGS) entry which is preliminary data.</text>
</comment>
<feature type="region of interest" description="Disordered" evidence="1">
    <location>
        <begin position="48"/>
        <end position="81"/>
    </location>
</feature>
<organism evidence="3 4">
    <name type="scientific">Novosphingobium aerophilum</name>
    <dbReference type="NCBI Taxonomy" id="2839843"/>
    <lineage>
        <taxon>Bacteria</taxon>
        <taxon>Pseudomonadati</taxon>
        <taxon>Pseudomonadota</taxon>
        <taxon>Alphaproteobacteria</taxon>
        <taxon>Sphingomonadales</taxon>
        <taxon>Sphingomonadaceae</taxon>
        <taxon>Novosphingobium</taxon>
    </lineage>
</organism>
<dbReference type="Proteomes" id="UP000520156">
    <property type="component" value="Unassembled WGS sequence"/>
</dbReference>
<evidence type="ECO:0000259" key="2">
    <source>
        <dbReference type="Pfam" id="PF08364"/>
    </source>
</evidence>
<dbReference type="EMBL" id="JACLAU010000082">
    <property type="protein sequence ID" value="MBC2653738.1"/>
    <property type="molecule type" value="Genomic_DNA"/>
</dbReference>
<accession>A0A7X1FB32</accession>
<name>A0A7X1FB32_9SPHN</name>
<feature type="non-terminal residue" evidence="3">
    <location>
        <position position="81"/>
    </location>
</feature>
<proteinExistence type="predicted"/>
<dbReference type="AlphaFoldDB" id="A0A7X1FB32"/>
<protein>
    <submittedName>
        <fullName evidence="3">IF-2-associated domain-containing protein</fullName>
    </submittedName>
</protein>
<dbReference type="InterPro" id="IPR013575">
    <property type="entry name" value="IF2_assoc_dom_bac"/>
</dbReference>
<evidence type="ECO:0000313" key="4">
    <source>
        <dbReference type="Proteomes" id="UP000520156"/>
    </source>
</evidence>
<feature type="domain" description="Initiation factor 2 associated" evidence="2">
    <location>
        <begin position="12"/>
        <end position="50"/>
    </location>
</feature>
<sequence>MSETDNKPTLGRKPLGLKRSVEAGEVKQTFSHGRTNKVVVEVKRRKLIGKPGEAAAAPEPTPAAPPPPPVAAPARPAPPPP</sequence>
<evidence type="ECO:0000256" key="1">
    <source>
        <dbReference type="SAM" id="MobiDB-lite"/>
    </source>
</evidence>
<feature type="compositionally biased region" description="Pro residues" evidence="1">
    <location>
        <begin position="59"/>
        <end position="81"/>
    </location>
</feature>
<dbReference type="RefSeq" id="WP_185685102.1">
    <property type="nucleotide sequence ID" value="NZ_JACLAU010000082.1"/>
</dbReference>
<feature type="region of interest" description="Disordered" evidence="1">
    <location>
        <begin position="1"/>
        <end position="20"/>
    </location>
</feature>
<dbReference type="Pfam" id="PF08364">
    <property type="entry name" value="IF2_assoc"/>
    <property type="match status" value="1"/>
</dbReference>
<evidence type="ECO:0000313" key="3">
    <source>
        <dbReference type="EMBL" id="MBC2653738.1"/>
    </source>
</evidence>